<evidence type="ECO:0000256" key="5">
    <source>
        <dbReference type="ARBA" id="ARBA00022840"/>
    </source>
</evidence>
<dbReference type="EMBL" id="JAFKMR010000013">
    <property type="protein sequence ID" value="MBN8743846.1"/>
    <property type="molecule type" value="Genomic_DNA"/>
</dbReference>
<dbReference type="InterPro" id="IPR011063">
    <property type="entry name" value="TilS/TtcA_N"/>
</dbReference>
<dbReference type="SUPFAM" id="SSF82829">
    <property type="entry name" value="MesJ substrate recognition domain-like"/>
    <property type="match status" value="1"/>
</dbReference>
<dbReference type="GO" id="GO:0006400">
    <property type="term" value="P:tRNA modification"/>
    <property type="evidence" value="ECO:0007669"/>
    <property type="project" value="UniProtKB-UniRule"/>
</dbReference>
<name>A0A8I1MU76_THIA3</name>
<evidence type="ECO:0000259" key="9">
    <source>
        <dbReference type="Pfam" id="PF01171"/>
    </source>
</evidence>
<reference evidence="11" key="1">
    <citation type="submission" date="2021-02" db="EMBL/GenBank/DDBJ databases">
        <title>Thiocyanate and organic carbon inputs drive convergent selection for specific autotrophic Afipia and Thiobacillus strains within complex microbiomes.</title>
        <authorList>
            <person name="Huddy R.J."/>
            <person name="Sachdeva R."/>
            <person name="Kadzinga F."/>
            <person name="Kantor R.S."/>
            <person name="Harrison S.T.L."/>
            <person name="Banfield J.F."/>
        </authorList>
    </citation>
    <scope>NUCLEOTIDE SEQUENCE</scope>
    <source>
        <strain evidence="11">SCN18_13_7_16_R3_B_64_19</strain>
    </source>
</reference>
<evidence type="ECO:0000259" key="10">
    <source>
        <dbReference type="Pfam" id="PF09179"/>
    </source>
</evidence>
<dbReference type="InterPro" id="IPR012094">
    <property type="entry name" value="tRNA_Ile_lys_synt"/>
</dbReference>
<accession>A0A8I1MU76</accession>
<keyword evidence="4 7" id="KW-0547">Nucleotide-binding</keyword>
<evidence type="ECO:0000256" key="7">
    <source>
        <dbReference type="HAMAP-Rule" id="MF_01161"/>
    </source>
</evidence>
<keyword evidence="2 7" id="KW-0436">Ligase</keyword>
<comment type="domain">
    <text evidence="7">The N-terminal region contains the highly conserved SGGXDS motif, predicted to be a P-loop motif involved in ATP binding.</text>
</comment>
<evidence type="ECO:0000313" key="12">
    <source>
        <dbReference type="Proteomes" id="UP000664800"/>
    </source>
</evidence>
<evidence type="ECO:0000256" key="8">
    <source>
        <dbReference type="SAM" id="MobiDB-lite"/>
    </source>
</evidence>
<feature type="domain" description="tRNA(Ile)-lysidine synthase substrate-binding" evidence="10">
    <location>
        <begin position="283"/>
        <end position="344"/>
    </location>
</feature>
<feature type="domain" description="tRNA(Ile)-lysidine/2-thiocytidine synthase N-terminal" evidence="9">
    <location>
        <begin position="58"/>
        <end position="236"/>
    </location>
</feature>
<keyword evidence="3 7" id="KW-0819">tRNA processing</keyword>
<comment type="function">
    <text evidence="7">Ligates lysine onto the cytidine present at position 34 of the AUA codon-specific tRNA(Ile) that contains the anticodon CAU, in an ATP-dependent manner. Cytidine is converted to lysidine, thus changing the amino acid specificity of the tRNA from methionine to isoleucine.</text>
</comment>
<evidence type="ECO:0000256" key="4">
    <source>
        <dbReference type="ARBA" id="ARBA00022741"/>
    </source>
</evidence>
<organism evidence="11 12">
    <name type="scientific">Thiomonas arsenitoxydans (strain DSM 22701 / CIP 110005 / 3As)</name>
    <dbReference type="NCBI Taxonomy" id="426114"/>
    <lineage>
        <taxon>Bacteria</taxon>
        <taxon>Pseudomonadati</taxon>
        <taxon>Pseudomonadota</taxon>
        <taxon>Betaproteobacteria</taxon>
        <taxon>Burkholderiales</taxon>
        <taxon>Thiomonas</taxon>
    </lineage>
</organism>
<dbReference type="GO" id="GO:0005524">
    <property type="term" value="F:ATP binding"/>
    <property type="evidence" value="ECO:0007669"/>
    <property type="project" value="UniProtKB-UniRule"/>
</dbReference>
<dbReference type="GO" id="GO:0032267">
    <property type="term" value="F:tRNA(Ile)-lysidine synthase activity"/>
    <property type="evidence" value="ECO:0007669"/>
    <property type="project" value="UniProtKB-EC"/>
</dbReference>
<protein>
    <recommendedName>
        <fullName evidence="7">tRNA(Ile)-lysidine synthase</fullName>
        <ecNumber evidence="7">6.3.4.19</ecNumber>
    </recommendedName>
    <alternativeName>
        <fullName evidence="7">tRNA(Ile)-2-lysyl-cytidine synthase</fullName>
    </alternativeName>
    <alternativeName>
        <fullName evidence="7">tRNA(Ile)-lysidine synthetase</fullName>
    </alternativeName>
</protein>
<dbReference type="InterPro" id="IPR014729">
    <property type="entry name" value="Rossmann-like_a/b/a_fold"/>
</dbReference>
<dbReference type="PANTHER" id="PTHR43033">
    <property type="entry name" value="TRNA(ILE)-LYSIDINE SYNTHASE-RELATED"/>
    <property type="match status" value="1"/>
</dbReference>
<dbReference type="Pfam" id="PF09179">
    <property type="entry name" value="TilS"/>
    <property type="match status" value="1"/>
</dbReference>
<dbReference type="SUPFAM" id="SSF52402">
    <property type="entry name" value="Adenine nucleotide alpha hydrolases-like"/>
    <property type="match status" value="1"/>
</dbReference>
<dbReference type="Gene3D" id="1.20.59.20">
    <property type="match status" value="1"/>
</dbReference>
<comment type="caution">
    <text evidence="11">The sequence shown here is derived from an EMBL/GenBank/DDBJ whole genome shotgun (WGS) entry which is preliminary data.</text>
</comment>
<evidence type="ECO:0000256" key="2">
    <source>
        <dbReference type="ARBA" id="ARBA00022598"/>
    </source>
</evidence>
<dbReference type="CDD" id="cd01992">
    <property type="entry name" value="TilS_N"/>
    <property type="match status" value="1"/>
</dbReference>
<dbReference type="PANTHER" id="PTHR43033:SF1">
    <property type="entry name" value="TRNA(ILE)-LYSIDINE SYNTHASE-RELATED"/>
    <property type="match status" value="1"/>
</dbReference>
<keyword evidence="5 7" id="KW-0067">ATP-binding</keyword>
<feature type="region of interest" description="Disordered" evidence="8">
    <location>
        <begin position="1"/>
        <end position="23"/>
    </location>
</feature>
<dbReference type="GO" id="GO:0005737">
    <property type="term" value="C:cytoplasm"/>
    <property type="evidence" value="ECO:0007669"/>
    <property type="project" value="UniProtKB-SubCell"/>
</dbReference>
<comment type="subcellular location">
    <subcellularLocation>
        <location evidence="7">Cytoplasm</location>
    </subcellularLocation>
</comment>
<dbReference type="InterPro" id="IPR015262">
    <property type="entry name" value="tRNA_Ile_lys_synt_subst-bd"/>
</dbReference>
<evidence type="ECO:0000256" key="1">
    <source>
        <dbReference type="ARBA" id="ARBA00022490"/>
    </source>
</evidence>
<dbReference type="HAMAP" id="MF_01161">
    <property type="entry name" value="tRNA_Ile_lys_synt"/>
    <property type="match status" value="1"/>
</dbReference>
<gene>
    <name evidence="7 11" type="primary">tilS</name>
    <name evidence="11" type="ORF">J0I24_06015</name>
</gene>
<dbReference type="NCBIfam" id="TIGR02432">
    <property type="entry name" value="lysidine_TilS_N"/>
    <property type="match status" value="1"/>
</dbReference>
<evidence type="ECO:0000256" key="3">
    <source>
        <dbReference type="ARBA" id="ARBA00022694"/>
    </source>
</evidence>
<proteinExistence type="inferred from homology"/>
<feature type="binding site" evidence="7">
    <location>
        <begin position="63"/>
        <end position="68"/>
    </location>
    <ligand>
        <name>ATP</name>
        <dbReference type="ChEBI" id="CHEBI:30616"/>
    </ligand>
</feature>
<dbReference type="Pfam" id="PF01171">
    <property type="entry name" value="ATP_bind_3"/>
    <property type="match status" value="1"/>
</dbReference>
<dbReference type="InterPro" id="IPR012795">
    <property type="entry name" value="tRNA_Ile_lys_synt_N"/>
</dbReference>
<dbReference type="AlphaFoldDB" id="A0A8I1MU76"/>
<comment type="catalytic activity">
    <reaction evidence="6 7">
        <text>cytidine(34) in tRNA(Ile2) + L-lysine + ATP = lysidine(34) in tRNA(Ile2) + AMP + diphosphate + H(+)</text>
        <dbReference type="Rhea" id="RHEA:43744"/>
        <dbReference type="Rhea" id="RHEA-COMP:10625"/>
        <dbReference type="Rhea" id="RHEA-COMP:10670"/>
        <dbReference type="ChEBI" id="CHEBI:15378"/>
        <dbReference type="ChEBI" id="CHEBI:30616"/>
        <dbReference type="ChEBI" id="CHEBI:32551"/>
        <dbReference type="ChEBI" id="CHEBI:33019"/>
        <dbReference type="ChEBI" id="CHEBI:82748"/>
        <dbReference type="ChEBI" id="CHEBI:83665"/>
        <dbReference type="ChEBI" id="CHEBI:456215"/>
        <dbReference type="EC" id="6.3.4.19"/>
    </reaction>
</comment>
<dbReference type="EC" id="6.3.4.19" evidence="7"/>
<comment type="similarity">
    <text evidence="7">Belongs to the tRNA(Ile)-lysidine synthase family.</text>
</comment>
<dbReference type="Gene3D" id="3.40.50.620">
    <property type="entry name" value="HUPs"/>
    <property type="match status" value="1"/>
</dbReference>
<sequence>MANSKTPRRRDVDPLVGSLDGSTSSASQVALPFLNNPALAALRRFASQHPGVAQAERIGIAFSGGADSTALLLAARTLWGGGRLCALHVNHGLQTSAQLFAQHCAQACAALDVAYAETIVQVDVARGQSLEEVAREARYLALAKLAREQNCAVVLLAQHGDDQVETLLLALLRGAGPRGLAAMPAQMQRHGCSFARPLLDCGAAELRSWLKAQAVSFLDDPMNADPAFRRSRIRHELVPVLARLEPAYRQTLGRSAALCAAADAQIQSTAAQQLRLCLQPQGLDLAALRALGAVSASEVLRLWLRQNGQRLDRARTDELVRQVLRTGQGAHRLELRLPGGILQRQGAWLRLKWGDAAAENA</sequence>
<dbReference type="Proteomes" id="UP000664800">
    <property type="component" value="Unassembled WGS sequence"/>
</dbReference>
<evidence type="ECO:0000256" key="6">
    <source>
        <dbReference type="ARBA" id="ARBA00048539"/>
    </source>
</evidence>
<keyword evidence="1 7" id="KW-0963">Cytoplasm</keyword>
<evidence type="ECO:0000313" key="11">
    <source>
        <dbReference type="EMBL" id="MBN8743846.1"/>
    </source>
</evidence>